<dbReference type="Pfam" id="PF11250">
    <property type="entry name" value="FAF"/>
    <property type="match status" value="1"/>
</dbReference>
<dbReference type="PANTHER" id="PTHR33155">
    <property type="entry name" value="FANTASTIC FOUR-LIKE PROTEIN (DUF3049)"/>
    <property type="match status" value="1"/>
</dbReference>
<sequence>MYRIELPEFLGTESHVEFVTDLEGTWAERTPINIVVPSKKKQQQKSHMKKEYPPTLTWLARTDGQPTSRVKWVMKRNYTHDERLIITKEKSKRYEYFQVDRSDGKLRADLIQLHEHMVEGRISERSSVMESSFGTEVTLVEGASKLSINDENGNGGGNKCSTLIGFGVAMSTINPIQT</sequence>
<dbReference type="AlphaFoldDB" id="A0AAV0DM53"/>
<dbReference type="InterPro" id="IPR021410">
    <property type="entry name" value="FAF"/>
</dbReference>
<evidence type="ECO:0000313" key="4">
    <source>
        <dbReference type="Proteomes" id="UP001152523"/>
    </source>
</evidence>
<proteinExistence type="inferred from homology"/>
<comment type="similarity">
    <text evidence="1">Belongs to the fantastic four family.</text>
</comment>
<evidence type="ECO:0000256" key="1">
    <source>
        <dbReference type="ARBA" id="ARBA00008690"/>
    </source>
</evidence>
<comment type="caution">
    <text evidence="3">The sequence shown here is derived from an EMBL/GenBank/DDBJ whole genome shotgun (WGS) entry which is preliminary data.</text>
</comment>
<organism evidence="3 4">
    <name type="scientific">Cuscuta epithymum</name>
    <dbReference type="NCBI Taxonomy" id="186058"/>
    <lineage>
        <taxon>Eukaryota</taxon>
        <taxon>Viridiplantae</taxon>
        <taxon>Streptophyta</taxon>
        <taxon>Embryophyta</taxon>
        <taxon>Tracheophyta</taxon>
        <taxon>Spermatophyta</taxon>
        <taxon>Magnoliopsida</taxon>
        <taxon>eudicotyledons</taxon>
        <taxon>Gunneridae</taxon>
        <taxon>Pentapetalae</taxon>
        <taxon>asterids</taxon>
        <taxon>lamiids</taxon>
        <taxon>Solanales</taxon>
        <taxon>Convolvulaceae</taxon>
        <taxon>Cuscuteae</taxon>
        <taxon>Cuscuta</taxon>
        <taxon>Cuscuta subgen. Cuscuta</taxon>
    </lineage>
</organism>
<name>A0AAV0DM53_9ASTE</name>
<gene>
    <name evidence="3" type="ORF">CEPIT_LOCUS17019</name>
</gene>
<dbReference type="EMBL" id="CAMAPF010000129">
    <property type="protein sequence ID" value="CAH9105073.1"/>
    <property type="molecule type" value="Genomic_DNA"/>
</dbReference>
<dbReference type="InterPro" id="IPR046431">
    <property type="entry name" value="FAF_dom"/>
</dbReference>
<accession>A0AAV0DM53</accession>
<dbReference type="PANTHER" id="PTHR33155:SF75">
    <property type="entry name" value="OS02G0750800 PROTEIN"/>
    <property type="match status" value="1"/>
</dbReference>
<feature type="domain" description="FAF" evidence="2">
    <location>
        <begin position="51"/>
        <end position="107"/>
    </location>
</feature>
<keyword evidence="4" id="KW-1185">Reference proteome</keyword>
<dbReference type="Proteomes" id="UP001152523">
    <property type="component" value="Unassembled WGS sequence"/>
</dbReference>
<evidence type="ECO:0000313" key="3">
    <source>
        <dbReference type="EMBL" id="CAH9105073.1"/>
    </source>
</evidence>
<evidence type="ECO:0000259" key="2">
    <source>
        <dbReference type="Pfam" id="PF11250"/>
    </source>
</evidence>
<reference evidence="3" key="1">
    <citation type="submission" date="2022-07" db="EMBL/GenBank/DDBJ databases">
        <authorList>
            <person name="Macas J."/>
            <person name="Novak P."/>
            <person name="Neumann P."/>
        </authorList>
    </citation>
    <scope>NUCLEOTIDE SEQUENCE</scope>
</reference>
<protein>
    <recommendedName>
        <fullName evidence="2">FAF domain-containing protein</fullName>
    </recommendedName>
</protein>